<dbReference type="RefSeq" id="XP_040778801.1">
    <property type="nucleotide sequence ID" value="XM_040920375.1"/>
</dbReference>
<dbReference type="AlphaFoldDB" id="A0A9P5CS68"/>
<evidence type="ECO:0000313" key="3">
    <source>
        <dbReference type="Proteomes" id="UP000803844"/>
    </source>
</evidence>
<sequence>MSPNDYTLFPIYCTADVPTSTPPRTPPTEPFTSPYAGMAPQDLIQIFTAQLSGAATTHYNKTYFAILDERTLQDESALLVALKKDDGANGFETVRVTFEQVQKLLIAWDVACGSVEEVQAIAQTQPGGVYGRTPSPASPPVLEGRPAPRKRLGGGI</sequence>
<dbReference type="GeneID" id="63837504"/>
<name>A0A9P5CS68_CRYP1</name>
<reference evidence="2" key="1">
    <citation type="journal article" date="2020" name="Phytopathology">
        <title>Genome sequence of the chestnut blight fungus Cryphonectria parasitica EP155: A fundamental resource for an archetypical invasive plant pathogen.</title>
        <authorList>
            <person name="Crouch J.A."/>
            <person name="Dawe A."/>
            <person name="Aerts A."/>
            <person name="Barry K."/>
            <person name="Churchill A.C.L."/>
            <person name="Grimwood J."/>
            <person name="Hillman B."/>
            <person name="Milgroom M.G."/>
            <person name="Pangilinan J."/>
            <person name="Smith M."/>
            <person name="Salamov A."/>
            <person name="Schmutz J."/>
            <person name="Yadav J."/>
            <person name="Grigoriev I.V."/>
            <person name="Nuss D."/>
        </authorList>
    </citation>
    <scope>NUCLEOTIDE SEQUENCE</scope>
    <source>
        <strain evidence="2">EP155</strain>
    </source>
</reference>
<protein>
    <submittedName>
        <fullName evidence="2">Uncharacterized protein</fullName>
    </submittedName>
</protein>
<evidence type="ECO:0000256" key="1">
    <source>
        <dbReference type="SAM" id="MobiDB-lite"/>
    </source>
</evidence>
<keyword evidence="3" id="KW-1185">Reference proteome</keyword>
<organism evidence="2 3">
    <name type="scientific">Cryphonectria parasitica (strain ATCC 38755 / EP155)</name>
    <dbReference type="NCBI Taxonomy" id="660469"/>
    <lineage>
        <taxon>Eukaryota</taxon>
        <taxon>Fungi</taxon>
        <taxon>Dikarya</taxon>
        <taxon>Ascomycota</taxon>
        <taxon>Pezizomycotina</taxon>
        <taxon>Sordariomycetes</taxon>
        <taxon>Sordariomycetidae</taxon>
        <taxon>Diaporthales</taxon>
        <taxon>Cryphonectriaceae</taxon>
        <taxon>Cryphonectria-Endothia species complex</taxon>
        <taxon>Cryphonectria</taxon>
    </lineage>
</organism>
<comment type="caution">
    <text evidence="2">The sequence shown here is derived from an EMBL/GenBank/DDBJ whole genome shotgun (WGS) entry which is preliminary data.</text>
</comment>
<evidence type="ECO:0000313" key="2">
    <source>
        <dbReference type="EMBL" id="KAF3767840.1"/>
    </source>
</evidence>
<gene>
    <name evidence="2" type="ORF">M406DRAFT_328895</name>
</gene>
<proteinExistence type="predicted"/>
<dbReference type="OrthoDB" id="4483229at2759"/>
<dbReference type="EMBL" id="MU032346">
    <property type="protein sequence ID" value="KAF3767840.1"/>
    <property type="molecule type" value="Genomic_DNA"/>
</dbReference>
<dbReference type="Proteomes" id="UP000803844">
    <property type="component" value="Unassembled WGS sequence"/>
</dbReference>
<feature type="compositionally biased region" description="Basic residues" evidence="1">
    <location>
        <begin position="147"/>
        <end position="156"/>
    </location>
</feature>
<accession>A0A9P5CS68</accession>
<feature type="region of interest" description="Disordered" evidence="1">
    <location>
        <begin position="126"/>
        <end position="156"/>
    </location>
</feature>